<dbReference type="EMBL" id="WNTK01002856">
    <property type="protein sequence ID" value="KAG9465611.1"/>
    <property type="molecule type" value="Genomic_DNA"/>
</dbReference>
<dbReference type="Gene3D" id="1.10.533.10">
    <property type="entry name" value="Death Domain, Fas"/>
    <property type="match status" value="2"/>
</dbReference>
<evidence type="ECO:0000259" key="6">
    <source>
        <dbReference type="PROSITE" id="PS50209"/>
    </source>
</evidence>
<evidence type="ECO:0000313" key="8">
    <source>
        <dbReference type="Proteomes" id="UP000770717"/>
    </source>
</evidence>
<dbReference type="PANTHER" id="PTHR46985:SF4">
    <property type="entry name" value="CASPASE RECRUITMENT DOMAIN-CONTAINING PROTEIN 8"/>
    <property type="match status" value="1"/>
</dbReference>
<keyword evidence="3" id="KW-0399">Innate immunity</keyword>
<evidence type="ECO:0000256" key="3">
    <source>
        <dbReference type="ARBA" id="ARBA00022588"/>
    </source>
</evidence>
<evidence type="ECO:0000256" key="5">
    <source>
        <dbReference type="ARBA" id="ARBA00023198"/>
    </source>
</evidence>
<dbReference type="Proteomes" id="UP000770717">
    <property type="component" value="Unassembled WGS sequence"/>
</dbReference>
<dbReference type="PROSITE" id="PS50209">
    <property type="entry name" value="CARD"/>
    <property type="match status" value="2"/>
</dbReference>
<reference evidence="7" key="1">
    <citation type="thesis" date="2020" institute="ProQuest LLC" country="789 East Eisenhower Parkway, Ann Arbor, MI, USA">
        <title>Comparative Genomics and Chromosome Evolution.</title>
        <authorList>
            <person name="Mudd A.B."/>
        </authorList>
    </citation>
    <scope>NUCLEOTIDE SEQUENCE</scope>
    <source>
        <strain evidence="7">HN-11 Male</strain>
        <tissue evidence="7">Kidney and liver</tissue>
    </source>
</reference>
<dbReference type="InterPro" id="IPR001315">
    <property type="entry name" value="CARD"/>
</dbReference>
<dbReference type="GO" id="GO:0042981">
    <property type="term" value="P:regulation of apoptotic process"/>
    <property type="evidence" value="ECO:0007669"/>
    <property type="project" value="InterPro"/>
</dbReference>
<dbReference type="GO" id="GO:0005829">
    <property type="term" value="C:cytosol"/>
    <property type="evidence" value="ECO:0007669"/>
    <property type="project" value="UniProtKB-SubCell"/>
</dbReference>
<dbReference type="InterPro" id="IPR051249">
    <property type="entry name" value="NLRP_Inflammasome"/>
</dbReference>
<keyword evidence="4" id="KW-0391">Immunity</keyword>
<name>A0A8J6E739_ELECQ</name>
<dbReference type="Pfam" id="PF00619">
    <property type="entry name" value="CARD"/>
    <property type="match status" value="2"/>
</dbReference>
<dbReference type="SUPFAM" id="SSF47986">
    <property type="entry name" value="DEATH domain"/>
    <property type="match status" value="2"/>
</dbReference>
<evidence type="ECO:0000256" key="2">
    <source>
        <dbReference type="ARBA" id="ARBA00022490"/>
    </source>
</evidence>
<keyword evidence="8" id="KW-1185">Reference proteome</keyword>
<feature type="domain" description="CARD" evidence="6">
    <location>
        <begin position="46"/>
        <end position="100"/>
    </location>
</feature>
<keyword evidence="5" id="KW-0395">Inflammatory response</keyword>
<comment type="caution">
    <text evidence="7">The sequence shown here is derived from an EMBL/GenBank/DDBJ whole genome shotgun (WGS) entry which is preliminary data.</text>
</comment>
<evidence type="ECO:0000256" key="1">
    <source>
        <dbReference type="ARBA" id="ARBA00004514"/>
    </source>
</evidence>
<dbReference type="EMBL" id="WNTK01002856">
    <property type="protein sequence ID" value="KAG9465610.1"/>
    <property type="molecule type" value="Genomic_DNA"/>
</dbReference>
<feature type="domain" description="CARD" evidence="6">
    <location>
        <begin position="144"/>
        <end position="228"/>
    </location>
</feature>
<keyword evidence="2" id="KW-0963">Cytoplasm</keyword>
<dbReference type="OrthoDB" id="10058437at2759"/>
<gene>
    <name evidence="7" type="ORF">GDO78_018002</name>
</gene>
<accession>A0A8J6E739</accession>
<sequence>METRTPATEQAYITLRKFNERLIKNLERNDRIWRNAHSERFGDMLNFIDHYQSDLIRWLRNVKTVLRDLRDQKLLTQEQYDDVMEKPINRKKMEELCDVISHWEDAGKYKAYITLRKYNQKIITDWEMEDTVYRNSQSGCFWDHFVNRHRSHLINNIKEVNPVVDDLRTNHFLNEKEYRGLQAVTTPEDKMKHLFYIFWHKCDTVKDQFYISFWRYNYTVIDRLEKSEKLRKISIAEDRVLGENIHRLKKIKQVLHPVIDDLFFESLLTGEECDYMMEMSDMEYWERGLYTIIRDWDEDDKQKVYRSIADNLQTWEESSRLQNGDHLVSDECSKSEQTNKQPDHVMGMSQAKDKMLRLYCIISGFNDKEEFFRTLYKQSRSVTNNLKMLEDESKPQEDASCWNQLV</sequence>
<dbReference type="InterPro" id="IPR011029">
    <property type="entry name" value="DEATH-like_dom_sf"/>
</dbReference>
<evidence type="ECO:0000256" key="4">
    <source>
        <dbReference type="ARBA" id="ARBA00022859"/>
    </source>
</evidence>
<dbReference type="GO" id="GO:0045087">
    <property type="term" value="P:innate immune response"/>
    <property type="evidence" value="ECO:0007669"/>
    <property type="project" value="UniProtKB-KW"/>
</dbReference>
<protein>
    <recommendedName>
        <fullName evidence="6">CARD domain-containing protein</fullName>
    </recommendedName>
</protein>
<dbReference type="PANTHER" id="PTHR46985">
    <property type="entry name" value="NACHT, LRR AND PYD DOMAINS-CONTAINING PROTEIN 1"/>
    <property type="match status" value="1"/>
</dbReference>
<evidence type="ECO:0000313" key="7">
    <source>
        <dbReference type="EMBL" id="KAG9465610.1"/>
    </source>
</evidence>
<proteinExistence type="predicted"/>
<dbReference type="AlphaFoldDB" id="A0A8J6E739"/>
<comment type="subcellular location">
    <subcellularLocation>
        <location evidence="1">Cytoplasm</location>
        <location evidence="1">Cytosol</location>
    </subcellularLocation>
</comment>
<organism evidence="7 8">
    <name type="scientific">Eleutherodactylus coqui</name>
    <name type="common">Puerto Rican coqui</name>
    <dbReference type="NCBI Taxonomy" id="57060"/>
    <lineage>
        <taxon>Eukaryota</taxon>
        <taxon>Metazoa</taxon>
        <taxon>Chordata</taxon>
        <taxon>Craniata</taxon>
        <taxon>Vertebrata</taxon>
        <taxon>Euteleostomi</taxon>
        <taxon>Amphibia</taxon>
        <taxon>Batrachia</taxon>
        <taxon>Anura</taxon>
        <taxon>Neobatrachia</taxon>
        <taxon>Hyloidea</taxon>
        <taxon>Eleutherodactylidae</taxon>
        <taxon>Eleutherodactylinae</taxon>
        <taxon>Eleutherodactylus</taxon>
        <taxon>Eleutherodactylus</taxon>
    </lineage>
</organism>
<dbReference type="GO" id="GO:0006954">
    <property type="term" value="P:inflammatory response"/>
    <property type="evidence" value="ECO:0007669"/>
    <property type="project" value="UniProtKB-KW"/>
</dbReference>